<evidence type="ECO:0000259" key="2">
    <source>
        <dbReference type="Pfam" id="PF14504"/>
    </source>
</evidence>
<dbReference type="SUPFAM" id="SSF55797">
    <property type="entry name" value="PR-1-like"/>
    <property type="match status" value="1"/>
</dbReference>
<evidence type="ECO:0000313" key="4">
    <source>
        <dbReference type="Proteomes" id="UP000199008"/>
    </source>
</evidence>
<keyword evidence="4" id="KW-1185">Reference proteome</keyword>
<gene>
    <name evidence="3" type="ORF">SAMN05216216_101225</name>
</gene>
<feature type="domain" description="CAP-associated" evidence="2">
    <location>
        <begin position="94"/>
        <end position="192"/>
    </location>
</feature>
<dbReference type="PANTHER" id="PTHR31157">
    <property type="entry name" value="SCP DOMAIN-CONTAINING PROTEIN"/>
    <property type="match status" value="1"/>
</dbReference>
<dbReference type="Gene3D" id="3.40.33.10">
    <property type="entry name" value="CAP"/>
    <property type="match status" value="1"/>
</dbReference>
<dbReference type="InterPro" id="IPR029410">
    <property type="entry name" value="CAP_assoc"/>
</dbReference>
<protein>
    <submittedName>
        <fullName evidence="3">CAP-associated N-terminal</fullName>
    </submittedName>
</protein>
<dbReference type="EMBL" id="FNFY01000001">
    <property type="protein sequence ID" value="SDK25515.1"/>
    <property type="molecule type" value="Genomic_DNA"/>
</dbReference>
<dbReference type="PANTHER" id="PTHR31157:SF1">
    <property type="entry name" value="SCP DOMAIN-CONTAINING PROTEIN"/>
    <property type="match status" value="1"/>
</dbReference>
<dbReference type="Pfam" id="PF14504">
    <property type="entry name" value="CAP_assoc_N"/>
    <property type="match status" value="1"/>
</dbReference>
<reference evidence="4" key="1">
    <citation type="submission" date="2016-10" db="EMBL/GenBank/DDBJ databases">
        <authorList>
            <person name="Varghese N."/>
            <person name="Submissions S."/>
        </authorList>
    </citation>
    <scope>NUCLEOTIDE SEQUENCE [LARGE SCALE GENOMIC DNA]</scope>
    <source>
        <strain evidence="4">CGMCC 1.8895</strain>
    </source>
</reference>
<dbReference type="InterPro" id="IPR014044">
    <property type="entry name" value="CAP_dom"/>
</dbReference>
<dbReference type="RefSeq" id="WP_245696451.1">
    <property type="nucleotide sequence ID" value="NZ_FNFY01000001.1"/>
</dbReference>
<dbReference type="STRING" id="576118.SAMN05216216_101225"/>
<dbReference type="Proteomes" id="UP000199008">
    <property type="component" value="Unassembled WGS sequence"/>
</dbReference>
<organism evidence="3 4">
    <name type="scientific">Lacicoccus qingdaonensis</name>
    <dbReference type="NCBI Taxonomy" id="576118"/>
    <lineage>
        <taxon>Bacteria</taxon>
        <taxon>Bacillati</taxon>
        <taxon>Bacillota</taxon>
        <taxon>Bacilli</taxon>
        <taxon>Bacillales</taxon>
        <taxon>Salinicoccaceae</taxon>
        <taxon>Lacicoccus</taxon>
    </lineage>
</organism>
<sequence>MFKKTISFLMLSLVIFFIYPAVESYNFKNGLDKSYANEWLNLYVLPNYDTSKIEQVNSTQSYSIDYQMGEPFEAEAEDVEAVIDSEFAGEFNIIYEDGIFHILLVNEGEVTGLYTNNDEVSIDSINIQGMDRDSIREIYDRPVKTVDKGGKHLIVEHEQYDVFDINDKYVYFFYDVHEEDEVNGLLTVKKSEMRHSDSMYNHPSEEDNERLNFHLINATREKYGVAPLDHDPKASKAAGEHSRDMAANDYFSHNAPDGSTLKDRIESLDISYRLAGENIATGHTSPIFSHHSLMNSKEHRVNTLNDSYTHMGIGVEYNAEEVPYYTENYIKK</sequence>
<accession>A0A1G9AG73</accession>
<name>A0A1G9AG73_9BACL</name>
<evidence type="ECO:0000259" key="1">
    <source>
        <dbReference type="Pfam" id="PF00188"/>
    </source>
</evidence>
<dbReference type="Pfam" id="PF00188">
    <property type="entry name" value="CAP"/>
    <property type="match status" value="1"/>
</dbReference>
<evidence type="ECO:0000313" key="3">
    <source>
        <dbReference type="EMBL" id="SDK25515.1"/>
    </source>
</evidence>
<dbReference type="InterPro" id="IPR035940">
    <property type="entry name" value="CAP_sf"/>
</dbReference>
<dbReference type="CDD" id="cd05379">
    <property type="entry name" value="CAP_bacterial"/>
    <property type="match status" value="1"/>
</dbReference>
<dbReference type="AlphaFoldDB" id="A0A1G9AG73"/>
<feature type="domain" description="SCP" evidence="1">
    <location>
        <begin position="214"/>
        <end position="322"/>
    </location>
</feature>
<proteinExistence type="predicted"/>